<reference evidence="7" key="1">
    <citation type="submission" date="2024-01" db="EMBL/GenBank/DDBJ databases">
        <title>Sequencing the genomes of a sandfly, Sergentomyia squamirostris, and its two endosymbionts.</title>
        <authorList>
            <person name="Itokawa K."/>
            <person name="Sanjoba C."/>
        </authorList>
    </citation>
    <scope>NUCLEOTIDE SEQUENCE</scope>
    <source>
        <strain evidence="7">RiSSQ</strain>
    </source>
</reference>
<dbReference type="Pfam" id="PF00939">
    <property type="entry name" value="Na_sulph_symp"/>
    <property type="match status" value="1"/>
</dbReference>
<accession>A0AAT9G7J3</accession>
<evidence type="ECO:0000256" key="5">
    <source>
        <dbReference type="ARBA" id="ARBA00023136"/>
    </source>
</evidence>
<name>A0AAT9G7J3_9RICK</name>
<comment type="similarity">
    <text evidence="2">Belongs to the SLC13A/DASS transporter (TC 2.A.47) family. DIT1 subfamily.</text>
</comment>
<dbReference type="InterPro" id="IPR001898">
    <property type="entry name" value="SLC13A/DASS"/>
</dbReference>
<dbReference type="AlphaFoldDB" id="A0AAT9G7J3"/>
<evidence type="ECO:0000256" key="1">
    <source>
        <dbReference type="ARBA" id="ARBA00004141"/>
    </source>
</evidence>
<protein>
    <submittedName>
        <fullName evidence="7">Uncharacterized protein</fullName>
    </submittedName>
</protein>
<feature type="transmembrane region" description="Helical" evidence="6">
    <location>
        <begin position="145"/>
        <end position="167"/>
    </location>
</feature>
<evidence type="ECO:0000256" key="2">
    <source>
        <dbReference type="ARBA" id="ARBA00007349"/>
    </source>
</evidence>
<sequence length="295" mass="33112">MKVVFQSNVITSAMFITSMAANPLAVKFAADAGIIITWSDWAIAAIVPGVISLAVMPLIIYYLHPPSIKYDPSAIQIARAKLQEIGDISLQEIIMLITFVILIFLWMLGSKWGLSATTVALLGVCILLLCKIIKFEDTLADKGAWHTFIWYGTLVMISSFLSDFGLISWVSDKLRDNLLSFFSPMIGIIILSIIYFYIHYFFASTTTHIAILFPTFLALFMHAKMPSLLSALLLSFLSILSSGLTHYGLSSAPIYFETGYMKIRTWWYLGLVLSLVYGIIWIFIGGMWWKTLGLW</sequence>
<organism evidence="7">
    <name type="scientific">Candidatus Tisiphia endosymbiont of Sergentomyia squamirostris</name>
    <dbReference type="NCBI Taxonomy" id="3113639"/>
    <lineage>
        <taxon>Bacteria</taxon>
        <taxon>Pseudomonadati</taxon>
        <taxon>Pseudomonadota</taxon>
        <taxon>Alphaproteobacteria</taxon>
        <taxon>Rickettsiales</taxon>
        <taxon>Rickettsiaceae</taxon>
        <taxon>Rickettsieae</taxon>
        <taxon>Candidatus Tisiphia</taxon>
    </lineage>
</organism>
<feature type="transmembrane region" description="Helical" evidence="6">
    <location>
        <begin position="112"/>
        <end position="133"/>
    </location>
</feature>
<dbReference type="PANTHER" id="PTHR42826">
    <property type="entry name" value="DICARBOXYLATE TRANSPORTER 2.1, CHLOROPLASTIC"/>
    <property type="match status" value="1"/>
</dbReference>
<feature type="transmembrane region" description="Helical" evidence="6">
    <location>
        <begin position="266"/>
        <end position="289"/>
    </location>
</feature>
<feature type="transmembrane region" description="Helical" evidence="6">
    <location>
        <begin position="85"/>
        <end position="106"/>
    </location>
</feature>
<keyword evidence="3 6" id="KW-0812">Transmembrane</keyword>
<dbReference type="GO" id="GO:0016020">
    <property type="term" value="C:membrane"/>
    <property type="evidence" value="ECO:0007669"/>
    <property type="project" value="UniProtKB-SubCell"/>
</dbReference>
<dbReference type="EMBL" id="AP029170">
    <property type="protein sequence ID" value="BFD45799.1"/>
    <property type="molecule type" value="Genomic_DNA"/>
</dbReference>
<evidence type="ECO:0000313" key="7">
    <source>
        <dbReference type="EMBL" id="BFD45799.1"/>
    </source>
</evidence>
<feature type="transmembrane region" description="Helical" evidence="6">
    <location>
        <begin position="205"/>
        <end position="223"/>
    </location>
</feature>
<feature type="transmembrane region" description="Helical" evidence="6">
    <location>
        <begin position="42"/>
        <end position="64"/>
    </location>
</feature>
<feature type="transmembrane region" description="Helical" evidence="6">
    <location>
        <begin position="12"/>
        <end position="36"/>
    </location>
</feature>
<keyword evidence="4 6" id="KW-1133">Transmembrane helix</keyword>
<evidence type="ECO:0000256" key="3">
    <source>
        <dbReference type="ARBA" id="ARBA00022692"/>
    </source>
</evidence>
<dbReference type="InterPro" id="IPR030676">
    <property type="entry name" value="CitT-rel"/>
</dbReference>
<keyword evidence="5 6" id="KW-0472">Membrane</keyword>
<feature type="transmembrane region" description="Helical" evidence="6">
    <location>
        <begin position="179"/>
        <end position="198"/>
    </location>
</feature>
<proteinExistence type="inferred from homology"/>
<feature type="transmembrane region" description="Helical" evidence="6">
    <location>
        <begin position="229"/>
        <end position="254"/>
    </location>
</feature>
<evidence type="ECO:0000256" key="6">
    <source>
        <dbReference type="SAM" id="Phobius"/>
    </source>
</evidence>
<gene>
    <name evidence="7" type="ORF">DMENIID0002_04450</name>
</gene>
<dbReference type="GO" id="GO:0022857">
    <property type="term" value="F:transmembrane transporter activity"/>
    <property type="evidence" value="ECO:0007669"/>
    <property type="project" value="InterPro"/>
</dbReference>
<dbReference type="NCBIfam" id="TIGR00785">
    <property type="entry name" value="dass"/>
    <property type="match status" value="1"/>
</dbReference>
<evidence type="ECO:0000256" key="4">
    <source>
        <dbReference type="ARBA" id="ARBA00022989"/>
    </source>
</evidence>
<comment type="subcellular location">
    <subcellularLocation>
        <location evidence="1">Membrane</location>
        <topology evidence="1">Multi-pass membrane protein</topology>
    </subcellularLocation>
</comment>